<feature type="domain" description="Aldehyde dehydrogenase" evidence="8">
    <location>
        <begin position="108"/>
        <end position="287"/>
    </location>
</feature>
<name>A0A4Y6UD44_9PROT</name>
<dbReference type="NCBIfam" id="NF001221">
    <property type="entry name" value="PRK00197.1"/>
    <property type="match status" value="1"/>
</dbReference>
<dbReference type="GO" id="GO:0004350">
    <property type="term" value="F:glutamate-5-semialdehyde dehydrogenase activity"/>
    <property type="evidence" value="ECO:0007669"/>
    <property type="project" value="UniProtKB-UniRule"/>
</dbReference>
<dbReference type="InterPro" id="IPR015590">
    <property type="entry name" value="Aldehyde_DH_dom"/>
</dbReference>
<sequence length="420" mass="44491">MTHEEATRIVQAMGEKARHGADALAGSTDGARAGAIRAMAGAIRRHGPALLAANDRDLTNLPADYSPAFRDRLTMTPERLEGVAAGLERIADLPDPVGRVLEAWKQPNGLSFKRVSAPIGVVGMIYESRPNVGPEAAALCLRAGNAVLLRGGSDSHHTARAFHEAMVEGLKEAGLSADMVQVMPTTDRALVGALLQASGLVDLIIPRGGKKLVERVLQEARVPVLAHAEGLCHTYVHKDADHDMARSVLLNAKMRRPGICGATETLLIDEAIAPALLPLLVADLEKAGCTFKADEKARDLVPTLPAAREGDFATEWLGPVLSVRVVGGLDEALDHIHRYGSGHTEAIITENERAAEKFINGTNSAVVMVNASTQFCDGGEFGFGAEIGIATGKIHARGPVGAEQLTCYRYEVRGSGQVRG</sequence>
<dbReference type="PROSITE" id="PS01223">
    <property type="entry name" value="PROA"/>
    <property type="match status" value="1"/>
</dbReference>
<protein>
    <recommendedName>
        <fullName evidence="7">Gamma-glutamyl phosphate reductase</fullName>
        <shortName evidence="7">GPR</shortName>
        <ecNumber evidence="7">1.2.1.41</ecNumber>
    </recommendedName>
    <alternativeName>
        <fullName evidence="7">Glutamate-5-semialdehyde dehydrogenase</fullName>
    </alternativeName>
    <alternativeName>
        <fullName evidence="7">Glutamyl-gamma-semialdehyde dehydrogenase</fullName>
        <shortName evidence="7">GSA dehydrogenase</shortName>
    </alternativeName>
</protein>
<dbReference type="Gene3D" id="3.40.309.10">
    <property type="entry name" value="Aldehyde Dehydrogenase, Chain A, domain 2"/>
    <property type="match status" value="1"/>
</dbReference>
<dbReference type="InterPro" id="IPR016163">
    <property type="entry name" value="Ald_DH_C"/>
</dbReference>
<accession>A0A4Y6UD44</accession>
<evidence type="ECO:0000256" key="4">
    <source>
        <dbReference type="ARBA" id="ARBA00022857"/>
    </source>
</evidence>
<dbReference type="OrthoDB" id="9809970at2"/>
<dbReference type="HAMAP" id="MF_00412">
    <property type="entry name" value="ProA"/>
    <property type="match status" value="1"/>
</dbReference>
<evidence type="ECO:0000256" key="1">
    <source>
        <dbReference type="ARBA" id="ARBA00004985"/>
    </source>
</evidence>
<evidence type="ECO:0000256" key="3">
    <source>
        <dbReference type="ARBA" id="ARBA00022650"/>
    </source>
</evidence>
<evidence type="ECO:0000259" key="8">
    <source>
        <dbReference type="Pfam" id="PF00171"/>
    </source>
</evidence>
<dbReference type="EMBL" id="CP038231">
    <property type="protein sequence ID" value="QDH14357.1"/>
    <property type="molecule type" value="Genomic_DNA"/>
</dbReference>
<dbReference type="UniPathway" id="UPA00098">
    <property type="reaction ID" value="UER00360"/>
</dbReference>
<keyword evidence="2 7" id="KW-0028">Amino-acid biosynthesis</keyword>
<dbReference type="AlphaFoldDB" id="A0A4Y6UD44"/>
<dbReference type="GO" id="GO:0055129">
    <property type="term" value="P:L-proline biosynthetic process"/>
    <property type="evidence" value="ECO:0007669"/>
    <property type="project" value="UniProtKB-UniRule"/>
</dbReference>
<dbReference type="GO" id="GO:0005737">
    <property type="term" value="C:cytoplasm"/>
    <property type="evidence" value="ECO:0007669"/>
    <property type="project" value="UniProtKB-SubCell"/>
</dbReference>
<comment type="similarity">
    <text evidence="7">Belongs to the gamma-glutamyl phosphate reductase family.</text>
</comment>
<evidence type="ECO:0000256" key="7">
    <source>
        <dbReference type="HAMAP-Rule" id="MF_00412"/>
    </source>
</evidence>
<keyword evidence="5 7" id="KW-0560">Oxidoreductase</keyword>
<keyword evidence="4 7" id="KW-0521">NADP</keyword>
<dbReference type="CDD" id="cd07079">
    <property type="entry name" value="ALDH_F18-19_ProA-GPR"/>
    <property type="match status" value="1"/>
</dbReference>
<reference evidence="9 10" key="1">
    <citation type="submission" date="2019-03" db="EMBL/GenBank/DDBJ databases">
        <title>The complete genome sequence of Swingsia_sp. F3b2 LMG30590(T).</title>
        <authorList>
            <person name="Chua K.-O."/>
            <person name="Chan K.-G."/>
            <person name="See-Too W.-S."/>
        </authorList>
    </citation>
    <scope>NUCLEOTIDE SEQUENCE [LARGE SCALE GENOMIC DNA]</scope>
    <source>
        <strain evidence="9 10">F3b2</strain>
    </source>
</reference>
<dbReference type="EC" id="1.2.1.41" evidence="7"/>
<evidence type="ECO:0000256" key="6">
    <source>
        <dbReference type="ARBA" id="ARBA00049024"/>
    </source>
</evidence>
<proteinExistence type="inferred from homology"/>
<keyword evidence="3 7" id="KW-0641">Proline biosynthesis</keyword>
<dbReference type="Gene3D" id="3.40.605.10">
    <property type="entry name" value="Aldehyde Dehydrogenase, Chain A, domain 1"/>
    <property type="match status" value="1"/>
</dbReference>
<evidence type="ECO:0000256" key="5">
    <source>
        <dbReference type="ARBA" id="ARBA00023002"/>
    </source>
</evidence>
<dbReference type="PANTHER" id="PTHR11063:SF8">
    <property type="entry name" value="DELTA-1-PYRROLINE-5-CARBOXYLATE SYNTHASE"/>
    <property type="match status" value="1"/>
</dbReference>
<comment type="function">
    <text evidence="7">Catalyzes the NADPH-dependent reduction of L-glutamate 5-phosphate into L-glutamate 5-semialdehyde and phosphate. The product spontaneously undergoes cyclization to form 1-pyrroline-5-carboxylate.</text>
</comment>
<dbReference type="SUPFAM" id="SSF53720">
    <property type="entry name" value="ALDH-like"/>
    <property type="match status" value="1"/>
</dbReference>
<dbReference type="GO" id="GO:0050661">
    <property type="term" value="F:NADP binding"/>
    <property type="evidence" value="ECO:0007669"/>
    <property type="project" value="InterPro"/>
</dbReference>
<dbReference type="InterPro" id="IPR012134">
    <property type="entry name" value="Glu-5-SA_DH"/>
</dbReference>
<dbReference type="Proteomes" id="UP000318709">
    <property type="component" value="Chromosome"/>
</dbReference>
<dbReference type="InterPro" id="IPR016161">
    <property type="entry name" value="Ald_DH/histidinol_DH"/>
</dbReference>
<comment type="subcellular location">
    <subcellularLocation>
        <location evidence="7">Cytoplasm</location>
    </subcellularLocation>
</comment>
<evidence type="ECO:0000256" key="2">
    <source>
        <dbReference type="ARBA" id="ARBA00022605"/>
    </source>
</evidence>
<organism evidence="9 10">
    <name type="scientific">Formicincola oecophyllae</name>
    <dbReference type="NCBI Taxonomy" id="2558361"/>
    <lineage>
        <taxon>Bacteria</taxon>
        <taxon>Pseudomonadati</taxon>
        <taxon>Pseudomonadota</taxon>
        <taxon>Alphaproteobacteria</taxon>
        <taxon>Acetobacterales</taxon>
        <taxon>Acetobacteraceae</taxon>
        <taxon>Formicincola</taxon>
    </lineage>
</organism>
<keyword evidence="10" id="KW-1185">Reference proteome</keyword>
<dbReference type="PIRSF" id="PIRSF000151">
    <property type="entry name" value="GPR"/>
    <property type="match status" value="1"/>
</dbReference>
<dbReference type="KEGG" id="swf:E3E12_03855"/>
<gene>
    <name evidence="7" type="primary">proA</name>
    <name evidence="9" type="ORF">E3E12_03855</name>
</gene>
<dbReference type="NCBIfam" id="TIGR00407">
    <property type="entry name" value="proA"/>
    <property type="match status" value="1"/>
</dbReference>
<dbReference type="InterPro" id="IPR020593">
    <property type="entry name" value="G-glutamylP_reductase_CS"/>
</dbReference>
<dbReference type="InterPro" id="IPR000965">
    <property type="entry name" value="GPR_dom"/>
</dbReference>
<keyword evidence="7" id="KW-0963">Cytoplasm</keyword>
<evidence type="ECO:0000313" key="10">
    <source>
        <dbReference type="Proteomes" id="UP000318709"/>
    </source>
</evidence>
<comment type="pathway">
    <text evidence="1 7">Amino-acid biosynthesis; L-proline biosynthesis; L-glutamate 5-semialdehyde from L-glutamate: step 2/2.</text>
</comment>
<evidence type="ECO:0000313" key="9">
    <source>
        <dbReference type="EMBL" id="QDH14357.1"/>
    </source>
</evidence>
<dbReference type="Pfam" id="PF00171">
    <property type="entry name" value="Aldedh"/>
    <property type="match status" value="1"/>
</dbReference>
<comment type="catalytic activity">
    <reaction evidence="6 7">
        <text>L-glutamate 5-semialdehyde + phosphate + NADP(+) = L-glutamyl 5-phosphate + NADPH + H(+)</text>
        <dbReference type="Rhea" id="RHEA:19541"/>
        <dbReference type="ChEBI" id="CHEBI:15378"/>
        <dbReference type="ChEBI" id="CHEBI:43474"/>
        <dbReference type="ChEBI" id="CHEBI:57783"/>
        <dbReference type="ChEBI" id="CHEBI:58066"/>
        <dbReference type="ChEBI" id="CHEBI:58274"/>
        <dbReference type="ChEBI" id="CHEBI:58349"/>
        <dbReference type="EC" id="1.2.1.41"/>
    </reaction>
</comment>
<dbReference type="InterPro" id="IPR016162">
    <property type="entry name" value="Ald_DH_N"/>
</dbReference>
<dbReference type="PANTHER" id="PTHR11063">
    <property type="entry name" value="GLUTAMATE SEMIALDEHYDE DEHYDROGENASE"/>
    <property type="match status" value="1"/>
</dbReference>